<evidence type="ECO:0000313" key="5">
    <source>
        <dbReference type="EMBL" id="KAL0066490.1"/>
    </source>
</evidence>
<dbReference type="InterPro" id="IPR019826">
    <property type="entry name" value="Carboxylesterase_B_AS"/>
</dbReference>
<protein>
    <recommendedName>
        <fullName evidence="3">Carboxylic ester hydrolase</fullName>
        <ecNumber evidence="3">3.1.1.-</ecNumber>
    </recommendedName>
</protein>
<dbReference type="PANTHER" id="PTHR11559">
    <property type="entry name" value="CARBOXYLESTERASE"/>
    <property type="match status" value="1"/>
</dbReference>
<accession>A0ABR2ZYS2</accession>
<evidence type="ECO:0000259" key="4">
    <source>
        <dbReference type="Pfam" id="PF00135"/>
    </source>
</evidence>
<proteinExistence type="inferred from homology"/>
<feature type="chain" id="PRO_5044976734" description="Carboxylic ester hydrolase" evidence="3">
    <location>
        <begin position="18"/>
        <end position="423"/>
    </location>
</feature>
<feature type="signal peptide" evidence="3">
    <location>
        <begin position="1"/>
        <end position="17"/>
    </location>
</feature>
<feature type="domain" description="Carboxylesterase type B" evidence="4">
    <location>
        <begin position="19"/>
        <end position="411"/>
    </location>
</feature>
<evidence type="ECO:0000256" key="3">
    <source>
        <dbReference type="RuleBase" id="RU361235"/>
    </source>
</evidence>
<keyword evidence="3" id="KW-0732">Signal</keyword>
<dbReference type="EMBL" id="JBBXMP010000035">
    <property type="protein sequence ID" value="KAL0066490.1"/>
    <property type="molecule type" value="Genomic_DNA"/>
</dbReference>
<comment type="caution">
    <text evidence="5">The sequence shown here is derived from an EMBL/GenBank/DDBJ whole genome shotgun (WGS) entry which is preliminary data.</text>
</comment>
<dbReference type="Pfam" id="PF00135">
    <property type="entry name" value="COesterase"/>
    <property type="match status" value="1"/>
</dbReference>
<dbReference type="InterPro" id="IPR050309">
    <property type="entry name" value="Type-B_Carboxylest/Lipase"/>
</dbReference>
<dbReference type="Gene3D" id="3.40.50.1820">
    <property type="entry name" value="alpha/beta hydrolase"/>
    <property type="match status" value="1"/>
</dbReference>
<dbReference type="SUPFAM" id="SSF53474">
    <property type="entry name" value="alpha/beta-Hydrolases"/>
    <property type="match status" value="1"/>
</dbReference>
<evidence type="ECO:0000256" key="2">
    <source>
        <dbReference type="ARBA" id="ARBA00022801"/>
    </source>
</evidence>
<dbReference type="Proteomes" id="UP001437256">
    <property type="component" value="Unassembled WGS sequence"/>
</dbReference>
<name>A0ABR2ZYS2_9AGAR</name>
<dbReference type="EC" id="3.1.1.-" evidence="3"/>
<dbReference type="InterPro" id="IPR002018">
    <property type="entry name" value="CarbesteraseB"/>
</dbReference>
<evidence type="ECO:0000256" key="1">
    <source>
        <dbReference type="ARBA" id="ARBA00005964"/>
    </source>
</evidence>
<reference evidence="5 6" key="1">
    <citation type="submission" date="2024-05" db="EMBL/GenBank/DDBJ databases">
        <title>A draft genome resource for the thread blight pathogen Marasmius tenuissimus strain MS-2.</title>
        <authorList>
            <person name="Yulfo-Soto G.E."/>
            <person name="Baruah I.K."/>
            <person name="Amoako-Attah I."/>
            <person name="Bukari Y."/>
            <person name="Meinhardt L.W."/>
            <person name="Bailey B.A."/>
            <person name="Cohen S.P."/>
        </authorList>
    </citation>
    <scope>NUCLEOTIDE SEQUENCE [LARGE SCALE GENOMIC DNA]</scope>
    <source>
        <strain evidence="5 6">MS-2</strain>
    </source>
</reference>
<comment type="similarity">
    <text evidence="1 3">Belongs to the type-B carboxylesterase/lipase family.</text>
</comment>
<dbReference type="InterPro" id="IPR029058">
    <property type="entry name" value="AB_hydrolase_fold"/>
</dbReference>
<organism evidence="5 6">
    <name type="scientific">Marasmius tenuissimus</name>
    <dbReference type="NCBI Taxonomy" id="585030"/>
    <lineage>
        <taxon>Eukaryota</taxon>
        <taxon>Fungi</taxon>
        <taxon>Dikarya</taxon>
        <taxon>Basidiomycota</taxon>
        <taxon>Agaricomycotina</taxon>
        <taxon>Agaricomycetes</taxon>
        <taxon>Agaricomycetidae</taxon>
        <taxon>Agaricales</taxon>
        <taxon>Marasmiineae</taxon>
        <taxon>Marasmiaceae</taxon>
        <taxon>Marasmius</taxon>
    </lineage>
</organism>
<sequence length="423" mass="45263">MLKHILSLALLIASSSAQAPQVTLDYGTFVGSKDNNTGTIAYRGVRYAEAPVGNLRFRAAVSPPSKDLGVVDATQFGDTCIQNSQVAEGSSEDCLFGNIYIPASAVSESLPVLVWFHGGGFISGSSRDADPTQLFATTKEPFVFVSFQYRLGPFGFLGGSSVKADGQLNAGLQDQRTAMRWVQRYIGKFGGDPSKVTIWGQSAGAGSTMFHLLANNGDSEGLFRAAMGDSPSLSFTPPSDGDYIQSVFDDIVSNSGCDDAYDAATLDCLRTVDTATIASAGQGVLAARPAILYVFAPQLDGKFITTRPVEGFTEGKFAQVPILFGANSNEGANWSNRLTDPNANTSMPNATENTVYNFLKGQYATFTRDSFENARALYPLEDYNNSFSLQGQQMYGETRYICTASLMTGGAASKSPMKAFQYQ</sequence>
<gene>
    <name evidence="5" type="ORF">AAF712_006533</name>
</gene>
<keyword evidence="2 3" id="KW-0378">Hydrolase</keyword>
<dbReference type="PROSITE" id="PS00122">
    <property type="entry name" value="CARBOXYLESTERASE_B_1"/>
    <property type="match status" value="1"/>
</dbReference>
<keyword evidence="6" id="KW-1185">Reference proteome</keyword>
<evidence type="ECO:0000313" key="6">
    <source>
        <dbReference type="Proteomes" id="UP001437256"/>
    </source>
</evidence>